<proteinExistence type="predicted"/>
<dbReference type="AlphaFoldDB" id="A0A3B0URA9"/>
<organism evidence="1">
    <name type="scientific">hydrothermal vent metagenome</name>
    <dbReference type="NCBI Taxonomy" id="652676"/>
    <lineage>
        <taxon>unclassified sequences</taxon>
        <taxon>metagenomes</taxon>
        <taxon>ecological metagenomes</taxon>
    </lineage>
</organism>
<gene>
    <name evidence="1" type="ORF">MNBD_ALPHA12-1317</name>
</gene>
<dbReference type="Pfam" id="PF04214">
    <property type="entry name" value="DUF411"/>
    <property type="match status" value="1"/>
</dbReference>
<name>A0A3B0URA9_9ZZZZ</name>
<reference evidence="1" key="1">
    <citation type="submission" date="2018-06" db="EMBL/GenBank/DDBJ databases">
        <authorList>
            <person name="Zhirakovskaya E."/>
        </authorList>
    </citation>
    <scope>NUCLEOTIDE SEQUENCE</scope>
</reference>
<dbReference type="InterPro" id="IPR007332">
    <property type="entry name" value="DUF411"/>
</dbReference>
<dbReference type="EMBL" id="UOEO01000198">
    <property type="protein sequence ID" value="VAW22196.1"/>
    <property type="molecule type" value="Genomic_DNA"/>
</dbReference>
<protein>
    <submittedName>
        <fullName evidence="1">CopG protein</fullName>
    </submittedName>
</protein>
<evidence type="ECO:0000313" key="1">
    <source>
        <dbReference type="EMBL" id="VAW22196.1"/>
    </source>
</evidence>
<accession>A0A3B0URA9</accession>
<sequence>MTKNHERGFEKTRPTSARVLSKKAWLGSSLTLYVAAFLALGVASFASSAAAAEFDVYKTPWCGCCSGWVDDMVANGHSVIVNDLETLDSIKQMAGVPEDLQACHTALVEGYVIEGHVPAADIARLLAERPEATGLAVAGMPMGAPGMGGEPEPYDVVLFSDDGTTSVYAQY</sequence>